<dbReference type="Pfam" id="PF00291">
    <property type="entry name" value="PALP"/>
    <property type="match status" value="1"/>
</dbReference>
<dbReference type="PANTHER" id="PTHR10314">
    <property type="entry name" value="CYSTATHIONINE BETA-SYNTHASE"/>
    <property type="match status" value="1"/>
</dbReference>
<dbReference type="EMBL" id="ML743575">
    <property type="protein sequence ID" value="KAE8137830.1"/>
    <property type="molecule type" value="Genomic_DNA"/>
</dbReference>
<dbReference type="InterPro" id="IPR001926">
    <property type="entry name" value="TrpB-like_PALP"/>
</dbReference>
<keyword evidence="3" id="KW-1185">Reference proteome</keyword>
<name>A0A5N6SVR3_ASPPS</name>
<sequence length="312" mass="33813">MFGHAAPPAEDVDTVGDRANVVRLCTVVPPNCAAVFVKVVDRTSTESYKDRLAKYIIEEAERRGDLKPGMTIVAATDGSTGFSLAFACILKKYPLTIVSSNAFDVEKLRSLEGHGALKLDLVYSSSGITPDLIPSMVHRAKELAQGDGYYLADQFHNEDTCIEYETMGRELLNRFPEGIDAFCGAVGGAGIAMGIAKILKSKWPEIFIAMPEPASSPTIRESRPGAHSVEGIGFYPPHPDWKLCNEVCAVPEEEGHDMYRRLVKEECLSVEAPTGFNVAAAIALAKRLGPGKQVVTVAVQYGVKNTSSNWFT</sequence>
<evidence type="ECO:0000313" key="2">
    <source>
        <dbReference type="EMBL" id="KAE8137830.1"/>
    </source>
</evidence>
<dbReference type="GeneID" id="43646286"/>
<gene>
    <name evidence="2" type="ORF">BDV38DRAFT_292728</name>
</gene>
<accession>A0A5N6SVR3</accession>
<dbReference type="InterPro" id="IPR050214">
    <property type="entry name" value="Cys_Synth/Cystath_Beta-Synth"/>
</dbReference>
<protein>
    <submittedName>
        <fullName evidence="2">Cysteine synthase A</fullName>
    </submittedName>
</protein>
<dbReference type="AlphaFoldDB" id="A0A5N6SVR3"/>
<feature type="domain" description="Tryptophan synthase beta chain-like PALP" evidence="1">
    <location>
        <begin position="32"/>
        <end position="297"/>
    </location>
</feature>
<dbReference type="Gene3D" id="3.40.50.1100">
    <property type="match status" value="2"/>
</dbReference>
<dbReference type="InterPro" id="IPR036052">
    <property type="entry name" value="TrpB-like_PALP_sf"/>
</dbReference>
<evidence type="ECO:0000259" key="1">
    <source>
        <dbReference type="Pfam" id="PF00291"/>
    </source>
</evidence>
<dbReference type="SUPFAM" id="SSF53686">
    <property type="entry name" value="Tryptophan synthase beta subunit-like PLP-dependent enzymes"/>
    <property type="match status" value="1"/>
</dbReference>
<proteinExistence type="predicted"/>
<reference evidence="2 3" key="1">
    <citation type="submission" date="2019-04" db="EMBL/GenBank/DDBJ databases">
        <title>Friends and foes A comparative genomics study of 23 Aspergillus species from section Flavi.</title>
        <authorList>
            <consortium name="DOE Joint Genome Institute"/>
            <person name="Kjaerbolling I."/>
            <person name="Vesth T."/>
            <person name="Frisvad J.C."/>
            <person name="Nybo J.L."/>
            <person name="Theobald S."/>
            <person name="Kildgaard S."/>
            <person name="Isbrandt T."/>
            <person name="Kuo A."/>
            <person name="Sato A."/>
            <person name="Lyhne E.K."/>
            <person name="Kogle M.E."/>
            <person name="Wiebenga A."/>
            <person name="Kun R.S."/>
            <person name="Lubbers R.J."/>
            <person name="Makela M.R."/>
            <person name="Barry K."/>
            <person name="Chovatia M."/>
            <person name="Clum A."/>
            <person name="Daum C."/>
            <person name="Haridas S."/>
            <person name="He G."/>
            <person name="LaButti K."/>
            <person name="Lipzen A."/>
            <person name="Mondo S."/>
            <person name="Riley R."/>
            <person name="Salamov A."/>
            <person name="Simmons B.A."/>
            <person name="Magnuson J.K."/>
            <person name="Henrissat B."/>
            <person name="Mortensen U.H."/>
            <person name="Larsen T.O."/>
            <person name="Devries R.P."/>
            <person name="Grigoriev I.V."/>
            <person name="Machida M."/>
            <person name="Baker S.E."/>
            <person name="Andersen M.R."/>
        </authorList>
    </citation>
    <scope>NUCLEOTIDE SEQUENCE [LARGE SCALE GENOMIC DNA]</scope>
    <source>
        <strain evidence="2 3">CBS 117625</strain>
    </source>
</reference>
<dbReference type="OrthoDB" id="10259545at2759"/>
<dbReference type="RefSeq" id="XP_031913893.1">
    <property type="nucleotide sequence ID" value="XM_032062076.1"/>
</dbReference>
<organism evidence="2 3">
    <name type="scientific">Aspergillus pseudotamarii</name>
    <dbReference type="NCBI Taxonomy" id="132259"/>
    <lineage>
        <taxon>Eukaryota</taxon>
        <taxon>Fungi</taxon>
        <taxon>Dikarya</taxon>
        <taxon>Ascomycota</taxon>
        <taxon>Pezizomycotina</taxon>
        <taxon>Eurotiomycetes</taxon>
        <taxon>Eurotiomycetidae</taxon>
        <taxon>Eurotiales</taxon>
        <taxon>Aspergillaceae</taxon>
        <taxon>Aspergillus</taxon>
        <taxon>Aspergillus subgen. Circumdati</taxon>
    </lineage>
</organism>
<evidence type="ECO:0000313" key="3">
    <source>
        <dbReference type="Proteomes" id="UP000325672"/>
    </source>
</evidence>
<dbReference type="Proteomes" id="UP000325672">
    <property type="component" value="Unassembled WGS sequence"/>
</dbReference>